<comment type="caution">
    <text evidence="3">The sequence shown here is derived from an EMBL/GenBank/DDBJ whole genome shotgun (WGS) entry which is preliminary data.</text>
</comment>
<evidence type="ECO:0000313" key="3">
    <source>
        <dbReference type="EMBL" id="CAL5219797.1"/>
    </source>
</evidence>
<name>A0ABP1FQF2_9CHLO</name>
<evidence type="ECO:0000313" key="4">
    <source>
        <dbReference type="Proteomes" id="UP001497392"/>
    </source>
</evidence>
<keyword evidence="2" id="KW-0812">Transmembrane</keyword>
<dbReference type="EMBL" id="CAXHTA020000002">
    <property type="protein sequence ID" value="CAL5219797.1"/>
    <property type="molecule type" value="Genomic_DNA"/>
</dbReference>
<evidence type="ECO:0000256" key="1">
    <source>
        <dbReference type="SAM" id="MobiDB-lite"/>
    </source>
</evidence>
<feature type="region of interest" description="Disordered" evidence="1">
    <location>
        <begin position="191"/>
        <end position="238"/>
    </location>
</feature>
<sequence>MQVCNGRVACSPQARPFTRTLQTYRHIARRASRNGTSAARRIQVRVADGVEQHIESDEDLEKAMEEFLKAQQEKESGTLLAQPPEPVTEVVGAEAVSEQEAKRYCREVVRVLRSLKEKRDMSLNEVKLTVAIEDPIKREQKEFMGVEDEGGASRDEIAAALVEVAEGRVPKDRIALRELYREIMEWPFVEAAPDEEEENGASTSSPYEAITPTGAEGSKSAGWRNTQARPKMMGRDRTEAPQSITDMLPDWVGYGFLYFVSVIPVLIAGTVIAILFFNSLR</sequence>
<reference evidence="3 4" key="1">
    <citation type="submission" date="2024-06" db="EMBL/GenBank/DDBJ databases">
        <authorList>
            <person name="Kraege A."/>
            <person name="Thomma B."/>
        </authorList>
    </citation>
    <scope>NUCLEOTIDE SEQUENCE [LARGE SCALE GENOMIC DNA]</scope>
</reference>
<dbReference type="Proteomes" id="UP001497392">
    <property type="component" value="Unassembled WGS sequence"/>
</dbReference>
<organism evidence="3 4">
    <name type="scientific">Coccomyxa viridis</name>
    <dbReference type="NCBI Taxonomy" id="1274662"/>
    <lineage>
        <taxon>Eukaryota</taxon>
        <taxon>Viridiplantae</taxon>
        <taxon>Chlorophyta</taxon>
        <taxon>core chlorophytes</taxon>
        <taxon>Trebouxiophyceae</taxon>
        <taxon>Trebouxiophyceae incertae sedis</taxon>
        <taxon>Coccomyxaceae</taxon>
        <taxon>Coccomyxa</taxon>
    </lineage>
</organism>
<accession>A0ABP1FQF2</accession>
<keyword evidence="2" id="KW-1133">Transmembrane helix</keyword>
<protein>
    <submittedName>
        <fullName evidence="3">G1702 protein</fullName>
    </submittedName>
</protein>
<gene>
    <name evidence="3" type="primary">g1702</name>
    <name evidence="3" type="ORF">VP750_LOCUS1456</name>
</gene>
<feature type="transmembrane region" description="Helical" evidence="2">
    <location>
        <begin position="251"/>
        <end position="277"/>
    </location>
</feature>
<keyword evidence="4" id="KW-1185">Reference proteome</keyword>
<keyword evidence="2" id="KW-0472">Membrane</keyword>
<evidence type="ECO:0000256" key="2">
    <source>
        <dbReference type="SAM" id="Phobius"/>
    </source>
</evidence>
<proteinExistence type="predicted"/>